<dbReference type="EnsemblPlants" id="ORUFI11G16070.1">
    <property type="protein sequence ID" value="ORUFI11G16070.1"/>
    <property type="gene ID" value="ORUFI11G16070"/>
</dbReference>
<dbReference type="HOGENOM" id="CLU_2853739_0_0_1"/>
<sequence>MVLNVIQFTDVRSAAYFNGHQHNIEAPHQNPNLFAKHSIHYPAIASQDMFDKLTIVEGSYIVVVL</sequence>
<organism evidence="1 2">
    <name type="scientific">Oryza rufipogon</name>
    <name type="common">Brownbeard rice</name>
    <name type="synonym">Asian wild rice</name>
    <dbReference type="NCBI Taxonomy" id="4529"/>
    <lineage>
        <taxon>Eukaryota</taxon>
        <taxon>Viridiplantae</taxon>
        <taxon>Streptophyta</taxon>
        <taxon>Embryophyta</taxon>
        <taxon>Tracheophyta</taxon>
        <taxon>Spermatophyta</taxon>
        <taxon>Magnoliopsida</taxon>
        <taxon>Liliopsida</taxon>
        <taxon>Poales</taxon>
        <taxon>Poaceae</taxon>
        <taxon>BOP clade</taxon>
        <taxon>Oryzoideae</taxon>
        <taxon>Oryzeae</taxon>
        <taxon>Oryzinae</taxon>
        <taxon>Oryza</taxon>
    </lineage>
</organism>
<evidence type="ECO:0000313" key="2">
    <source>
        <dbReference type="Proteomes" id="UP000008022"/>
    </source>
</evidence>
<reference evidence="1" key="2">
    <citation type="submission" date="2015-06" db="UniProtKB">
        <authorList>
            <consortium name="EnsemblPlants"/>
        </authorList>
    </citation>
    <scope>IDENTIFICATION</scope>
</reference>
<protein>
    <submittedName>
        <fullName evidence="1">Uncharacterized protein</fullName>
    </submittedName>
</protein>
<accession>A0A0E0R913</accession>
<dbReference type="AlphaFoldDB" id="A0A0E0R913"/>
<evidence type="ECO:0000313" key="1">
    <source>
        <dbReference type="EnsemblPlants" id="ORUFI11G16070.1"/>
    </source>
</evidence>
<dbReference type="Proteomes" id="UP000008022">
    <property type="component" value="Unassembled WGS sequence"/>
</dbReference>
<proteinExistence type="predicted"/>
<reference evidence="2" key="1">
    <citation type="submission" date="2013-06" db="EMBL/GenBank/DDBJ databases">
        <authorList>
            <person name="Zhao Q."/>
        </authorList>
    </citation>
    <scope>NUCLEOTIDE SEQUENCE</scope>
    <source>
        <strain evidence="2">cv. W1943</strain>
    </source>
</reference>
<name>A0A0E0R913_ORYRU</name>
<dbReference type="Gramene" id="ORUFI11G16070.1">
    <property type="protein sequence ID" value="ORUFI11G16070.1"/>
    <property type="gene ID" value="ORUFI11G16070"/>
</dbReference>
<keyword evidence="2" id="KW-1185">Reference proteome</keyword>